<protein>
    <submittedName>
        <fullName evidence="1">Uncharacterized protein</fullName>
    </submittedName>
</protein>
<name>A0A3M5U853_PSESX</name>
<evidence type="ECO:0000313" key="2">
    <source>
        <dbReference type="Proteomes" id="UP000280395"/>
    </source>
</evidence>
<comment type="caution">
    <text evidence="1">The sequence shown here is derived from an EMBL/GenBank/DDBJ whole genome shotgun (WGS) entry which is preliminary data.</text>
</comment>
<organism evidence="1 2">
    <name type="scientific">Pseudomonas syringae pv. avii</name>
    <dbReference type="NCBI Taxonomy" id="663959"/>
    <lineage>
        <taxon>Bacteria</taxon>
        <taxon>Pseudomonadati</taxon>
        <taxon>Pseudomonadota</taxon>
        <taxon>Gammaproteobacteria</taxon>
        <taxon>Pseudomonadales</taxon>
        <taxon>Pseudomonadaceae</taxon>
        <taxon>Pseudomonas</taxon>
        <taxon>Pseudomonas syringae</taxon>
    </lineage>
</organism>
<dbReference type="EMBL" id="RBUA01001514">
    <property type="protein sequence ID" value="RMU41733.1"/>
    <property type="molecule type" value="Genomic_DNA"/>
</dbReference>
<evidence type="ECO:0000313" key="1">
    <source>
        <dbReference type="EMBL" id="RMU41733.1"/>
    </source>
</evidence>
<dbReference type="AlphaFoldDB" id="A0A3M5U853"/>
<gene>
    <name evidence="1" type="ORF">ALP29_03766</name>
</gene>
<reference evidence="1 2" key="1">
    <citation type="submission" date="2018-08" db="EMBL/GenBank/DDBJ databases">
        <title>Recombination of ecologically and evolutionarily significant loci maintains genetic cohesion in the Pseudomonas syringae species complex.</title>
        <authorList>
            <person name="Dillon M."/>
            <person name="Thakur S."/>
            <person name="Almeida R.N.D."/>
            <person name="Weir B.S."/>
            <person name="Guttman D.S."/>
        </authorList>
    </citation>
    <scope>NUCLEOTIDE SEQUENCE [LARGE SCALE GENOMIC DNA]</scope>
    <source>
        <strain evidence="1 2">ICMP 14479</strain>
    </source>
</reference>
<proteinExistence type="predicted"/>
<accession>A0A3M5U853</accession>
<sequence length="46" mass="5395">MGRRGLLSEDNKLIECLNRYANVLKDFADVYMCGKLPGYRWDFSVH</sequence>
<dbReference type="Proteomes" id="UP000280395">
    <property type="component" value="Unassembled WGS sequence"/>
</dbReference>